<feature type="transmembrane region" description="Helical" evidence="1">
    <location>
        <begin position="147"/>
        <end position="167"/>
    </location>
</feature>
<dbReference type="InterPro" id="IPR009936">
    <property type="entry name" value="DUF1468"/>
</dbReference>
<evidence type="ECO:0000313" key="4">
    <source>
        <dbReference type="Proteomes" id="UP000294739"/>
    </source>
</evidence>
<organism evidence="3 4">
    <name type="scientific">Jiangella asiatica</name>
    <dbReference type="NCBI Taxonomy" id="2530372"/>
    <lineage>
        <taxon>Bacteria</taxon>
        <taxon>Bacillati</taxon>
        <taxon>Actinomycetota</taxon>
        <taxon>Actinomycetes</taxon>
        <taxon>Jiangellales</taxon>
        <taxon>Jiangellaceae</taxon>
        <taxon>Jiangella</taxon>
    </lineage>
</organism>
<evidence type="ECO:0000256" key="1">
    <source>
        <dbReference type="SAM" id="Phobius"/>
    </source>
</evidence>
<dbReference type="Pfam" id="PF07331">
    <property type="entry name" value="TctB"/>
    <property type="match status" value="1"/>
</dbReference>
<feature type="domain" description="DUF1468" evidence="2">
    <location>
        <begin position="11"/>
        <end position="175"/>
    </location>
</feature>
<keyword evidence="1" id="KW-1133">Transmembrane helix</keyword>
<dbReference type="AlphaFoldDB" id="A0A4R5CLP8"/>
<dbReference type="OrthoDB" id="9956854at2"/>
<keyword evidence="1" id="KW-0812">Transmembrane</keyword>
<dbReference type="InParanoid" id="A0A4R5CLP8"/>
<evidence type="ECO:0000259" key="2">
    <source>
        <dbReference type="Pfam" id="PF07331"/>
    </source>
</evidence>
<keyword evidence="1" id="KW-0472">Membrane</keyword>
<reference evidence="3 4" key="1">
    <citation type="submission" date="2019-03" db="EMBL/GenBank/DDBJ databases">
        <title>Draft genome sequences of novel Actinobacteria.</title>
        <authorList>
            <person name="Sahin N."/>
            <person name="Ay H."/>
            <person name="Saygin H."/>
        </authorList>
    </citation>
    <scope>NUCLEOTIDE SEQUENCE [LARGE SCALE GENOMIC DNA]</scope>
    <source>
        <strain evidence="3 4">5K138</strain>
    </source>
</reference>
<comment type="caution">
    <text evidence="3">The sequence shown here is derived from an EMBL/GenBank/DDBJ whole genome shotgun (WGS) entry which is preliminary data.</text>
</comment>
<keyword evidence="4" id="KW-1185">Reference proteome</keyword>
<gene>
    <name evidence="3" type="ORF">E1269_26395</name>
</gene>
<dbReference type="Proteomes" id="UP000294739">
    <property type="component" value="Unassembled WGS sequence"/>
</dbReference>
<protein>
    <submittedName>
        <fullName evidence="3">Tripartite tricarboxylate transporter TctB family protein</fullName>
    </submittedName>
</protein>
<dbReference type="EMBL" id="SMKZ01000054">
    <property type="protein sequence ID" value="TDE00150.1"/>
    <property type="molecule type" value="Genomic_DNA"/>
</dbReference>
<accession>A0A4R5CLP8</accession>
<proteinExistence type="predicted"/>
<sequence length="180" mass="18787">MTARQLPKDIISGILFVLLGGGALWATSELGGGASIAEDPALLPRVVGVGLIVSGVVLVGLCLVRRRLGVTGADDAESIPVDLPVPEWDDRAEDDDSAPGEWRVVIGLAAAVILYVAGAFELGFITSTAAFVVAAGLILGRRRDARSLIVLVVFAVVVAIVAFSGFFELLNVRMPITPLR</sequence>
<dbReference type="RefSeq" id="WP_131900211.1">
    <property type="nucleotide sequence ID" value="NZ_SMKZ01000054.1"/>
</dbReference>
<name>A0A4R5CLP8_9ACTN</name>
<feature type="transmembrane region" description="Helical" evidence="1">
    <location>
        <begin position="42"/>
        <end position="64"/>
    </location>
</feature>
<evidence type="ECO:0000313" key="3">
    <source>
        <dbReference type="EMBL" id="TDE00150.1"/>
    </source>
</evidence>